<feature type="domain" description="OmpR/PhoB-type" evidence="2">
    <location>
        <begin position="25"/>
        <end position="91"/>
    </location>
</feature>
<proteinExistence type="predicted"/>
<dbReference type="InterPro" id="IPR001867">
    <property type="entry name" value="OmpR/PhoB-type_DNA-bd"/>
</dbReference>
<accession>A0ABX8DDD7</accession>
<dbReference type="InterPro" id="IPR036388">
    <property type="entry name" value="WH-like_DNA-bd_sf"/>
</dbReference>
<gene>
    <name evidence="3" type="ORF">KHX94_13790</name>
</gene>
<protein>
    <submittedName>
        <fullName evidence="3">Helix-turn-helix domain-containing protein</fullName>
    </submittedName>
</protein>
<evidence type="ECO:0000313" key="3">
    <source>
        <dbReference type="EMBL" id="QVK22430.1"/>
    </source>
</evidence>
<evidence type="ECO:0000256" key="1">
    <source>
        <dbReference type="ARBA" id="ARBA00023125"/>
    </source>
</evidence>
<dbReference type="InterPro" id="IPR016032">
    <property type="entry name" value="Sig_transdc_resp-reg_C-effctor"/>
</dbReference>
<keyword evidence="4" id="KW-1185">Reference proteome</keyword>
<evidence type="ECO:0000313" key="4">
    <source>
        <dbReference type="Proteomes" id="UP000676428"/>
    </source>
</evidence>
<dbReference type="RefSeq" id="WP_213681084.1">
    <property type="nucleotide sequence ID" value="NZ_CP074572.1"/>
</dbReference>
<dbReference type="EMBL" id="CP074572">
    <property type="protein sequence ID" value="QVK22430.1"/>
    <property type="molecule type" value="Genomic_DNA"/>
</dbReference>
<sequence length="183" mass="20881">MQLGNYWYAAQQGELRSLAGNECQRLRLAERRLLNALLQHREQVVSRYQLMQSLGSTNEQLLVRGIVRLQQKLGDPQGHLLERVATEGYILHQQLQPRLNSGGFGGLRISWQHYGAIIAMALLVMTMLWQLPRETPDWWSHHPSDTPALAQSVKHSAHPACCCQCRNTLLRHSCTCHETHNVC</sequence>
<dbReference type="Pfam" id="PF00486">
    <property type="entry name" value="Trans_reg_C"/>
    <property type="match status" value="1"/>
</dbReference>
<name>A0ABX8DDD7_9GAMM</name>
<dbReference type="SUPFAM" id="SSF46894">
    <property type="entry name" value="C-terminal effector domain of the bipartite response regulators"/>
    <property type="match status" value="1"/>
</dbReference>
<keyword evidence="1" id="KW-0238">DNA-binding</keyword>
<dbReference type="Gene3D" id="1.10.10.10">
    <property type="entry name" value="Winged helix-like DNA-binding domain superfamily/Winged helix DNA-binding domain"/>
    <property type="match status" value="1"/>
</dbReference>
<evidence type="ECO:0000259" key="2">
    <source>
        <dbReference type="Pfam" id="PF00486"/>
    </source>
</evidence>
<reference evidence="3 4" key="1">
    <citation type="journal article" date="2012" name="Int. J. Syst. Evol. Microbiol.">
        <title>Shewanella dokdonensis sp. nov., isolated from seawater.</title>
        <authorList>
            <person name="Sung H.R."/>
            <person name="Yoon J.H."/>
            <person name="Ghim S.Y."/>
        </authorList>
    </citation>
    <scope>NUCLEOTIDE SEQUENCE [LARGE SCALE GENOMIC DNA]</scope>
    <source>
        <strain evidence="3 4">DSM 23626</strain>
    </source>
</reference>
<organism evidence="3 4">
    <name type="scientific">Shewanella dokdonensis</name>
    <dbReference type="NCBI Taxonomy" id="712036"/>
    <lineage>
        <taxon>Bacteria</taxon>
        <taxon>Pseudomonadati</taxon>
        <taxon>Pseudomonadota</taxon>
        <taxon>Gammaproteobacteria</taxon>
        <taxon>Alteromonadales</taxon>
        <taxon>Shewanellaceae</taxon>
        <taxon>Shewanella</taxon>
    </lineage>
</organism>
<dbReference type="Proteomes" id="UP000676428">
    <property type="component" value="Chromosome"/>
</dbReference>